<feature type="region of interest" description="Disordered" evidence="1">
    <location>
        <begin position="46"/>
        <end position="65"/>
    </location>
</feature>
<protein>
    <submittedName>
        <fullName evidence="3">Uncharacterized protein</fullName>
    </submittedName>
</protein>
<evidence type="ECO:0000256" key="2">
    <source>
        <dbReference type="SAM" id="Phobius"/>
    </source>
</evidence>
<dbReference type="AlphaFoldDB" id="A0A3M7P9J2"/>
<keyword evidence="2" id="KW-0472">Membrane</keyword>
<comment type="caution">
    <text evidence="3">The sequence shown here is derived from an EMBL/GenBank/DDBJ whole genome shotgun (WGS) entry which is preliminary data.</text>
</comment>
<name>A0A3M7P9J2_BRAPC</name>
<evidence type="ECO:0000313" key="3">
    <source>
        <dbReference type="EMBL" id="RMZ95374.1"/>
    </source>
</evidence>
<evidence type="ECO:0000313" key="4">
    <source>
        <dbReference type="Proteomes" id="UP000276133"/>
    </source>
</evidence>
<evidence type="ECO:0000256" key="1">
    <source>
        <dbReference type="SAM" id="MobiDB-lite"/>
    </source>
</evidence>
<sequence>MHTPFALLGNLAFSGSYINIVFEILCKLLVLVRYLTFRLLKFERMSSTSEPRGRGRGRGRVRGNTIKNSSSLKQYRCKINQEF</sequence>
<proteinExistence type="predicted"/>
<dbReference type="Proteomes" id="UP000276133">
    <property type="component" value="Unassembled WGS sequence"/>
</dbReference>
<dbReference type="EMBL" id="REGN01012461">
    <property type="protein sequence ID" value="RMZ95374.1"/>
    <property type="molecule type" value="Genomic_DNA"/>
</dbReference>
<feature type="transmembrane region" description="Helical" evidence="2">
    <location>
        <begin position="12"/>
        <end position="35"/>
    </location>
</feature>
<keyword evidence="2" id="KW-0812">Transmembrane</keyword>
<gene>
    <name evidence="3" type="ORF">BpHYR1_025978</name>
</gene>
<reference evidence="3 4" key="1">
    <citation type="journal article" date="2018" name="Sci. Rep.">
        <title>Genomic signatures of local adaptation to the degree of environmental predictability in rotifers.</title>
        <authorList>
            <person name="Franch-Gras L."/>
            <person name="Hahn C."/>
            <person name="Garcia-Roger E.M."/>
            <person name="Carmona M.J."/>
            <person name="Serra M."/>
            <person name="Gomez A."/>
        </authorList>
    </citation>
    <scope>NUCLEOTIDE SEQUENCE [LARGE SCALE GENOMIC DNA]</scope>
    <source>
        <strain evidence="3">HYR1</strain>
    </source>
</reference>
<accession>A0A3M7P9J2</accession>
<keyword evidence="4" id="KW-1185">Reference proteome</keyword>
<keyword evidence="2" id="KW-1133">Transmembrane helix</keyword>
<organism evidence="3 4">
    <name type="scientific">Brachionus plicatilis</name>
    <name type="common">Marine rotifer</name>
    <name type="synonym">Brachionus muelleri</name>
    <dbReference type="NCBI Taxonomy" id="10195"/>
    <lineage>
        <taxon>Eukaryota</taxon>
        <taxon>Metazoa</taxon>
        <taxon>Spiralia</taxon>
        <taxon>Gnathifera</taxon>
        <taxon>Rotifera</taxon>
        <taxon>Eurotatoria</taxon>
        <taxon>Monogononta</taxon>
        <taxon>Pseudotrocha</taxon>
        <taxon>Ploima</taxon>
        <taxon>Brachionidae</taxon>
        <taxon>Brachionus</taxon>
    </lineage>
</organism>